<dbReference type="GO" id="GO:0006412">
    <property type="term" value="P:translation"/>
    <property type="evidence" value="ECO:0007669"/>
    <property type="project" value="UniProtKB-UniRule"/>
</dbReference>
<evidence type="ECO:0000313" key="11">
    <source>
        <dbReference type="EMBL" id="GEO37092.1"/>
    </source>
</evidence>
<dbReference type="InterPro" id="IPR001063">
    <property type="entry name" value="Ribosomal_uL22"/>
</dbReference>
<dbReference type="InterPro" id="IPR018260">
    <property type="entry name" value="Ribosomal_uL22_CS"/>
</dbReference>
<keyword evidence="3 7" id="KW-0694">RNA-binding</keyword>
<dbReference type="GO" id="GO:0022625">
    <property type="term" value="C:cytosolic large ribosomal subunit"/>
    <property type="evidence" value="ECO:0007669"/>
    <property type="project" value="TreeGrafter"/>
</dbReference>
<dbReference type="PROSITE" id="PS00464">
    <property type="entry name" value="RIBOSOMAL_L22"/>
    <property type="match status" value="1"/>
</dbReference>
<accession>A0A512DKT8</accession>
<evidence type="ECO:0000256" key="10">
    <source>
        <dbReference type="RuleBase" id="RU004008"/>
    </source>
</evidence>
<dbReference type="CDD" id="cd00336">
    <property type="entry name" value="Ribosomal_L22"/>
    <property type="match status" value="1"/>
</dbReference>
<dbReference type="Gene3D" id="3.90.470.10">
    <property type="entry name" value="Ribosomal protein L22/L17"/>
    <property type="match status" value="1"/>
</dbReference>
<dbReference type="NCBIfam" id="TIGR01044">
    <property type="entry name" value="rplV_bact"/>
    <property type="match status" value="1"/>
</dbReference>
<keyword evidence="12" id="KW-1185">Reference proteome</keyword>
<dbReference type="EMBL" id="BJYZ01000003">
    <property type="protein sequence ID" value="GEO37092.1"/>
    <property type="molecule type" value="Genomic_DNA"/>
</dbReference>
<dbReference type="InterPro" id="IPR005727">
    <property type="entry name" value="Ribosomal_uL22_bac/chlpt-type"/>
</dbReference>
<sequence length="129" mass="14139">MGKTANAPRIAENEAMAFGKMIRSSARKLNLVAELIRGKGAQAAVADLTFSKRRVAEEVKKVLQSAIANAENNHQLDVDRLFVAEATVGRALVMKRFHARARGRGARVEKPFSNLTVIVRERAEAVEAE</sequence>
<comment type="function">
    <text evidence="7 10">This protein binds specifically to 23S rRNA; its binding is stimulated by other ribosomal proteins, e.g., L4, L17, and L20. It is important during the early stages of 50S assembly. It makes multiple contacts with different domains of the 23S rRNA in the assembled 50S subunit and ribosome.</text>
</comment>
<reference evidence="11 12" key="1">
    <citation type="submission" date="2019-07" db="EMBL/GenBank/DDBJ databases">
        <title>Whole genome shotgun sequence of Skermanella aerolata NBRC 106429.</title>
        <authorList>
            <person name="Hosoyama A."/>
            <person name="Uohara A."/>
            <person name="Ohji S."/>
            <person name="Ichikawa N."/>
        </authorList>
    </citation>
    <scope>NUCLEOTIDE SEQUENCE [LARGE SCALE GENOMIC DNA]</scope>
    <source>
        <strain evidence="11 12">NBRC 106429</strain>
    </source>
</reference>
<dbReference type="HAMAP" id="MF_01331_B">
    <property type="entry name" value="Ribosomal_uL22_B"/>
    <property type="match status" value="1"/>
</dbReference>
<dbReference type="PANTHER" id="PTHR13501">
    <property type="entry name" value="CHLOROPLAST 50S RIBOSOMAL PROTEIN L22-RELATED"/>
    <property type="match status" value="1"/>
</dbReference>
<dbReference type="PANTHER" id="PTHR13501:SF8">
    <property type="entry name" value="LARGE RIBOSOMAL SUBUNIT PROTEIN UL22M"/>
    <property type="match status" value="1"/>
</dbReference>
<comment type="subunit">
    <text evidence="7 9">Part of the 50S ribosomal subunit.</text>
</comment>
<dbReference type="GO" id="GO:0003735">
    <property type="term" value="F:structural constituent of ribosome"/>
    <property type="evidence" value="ECO:0007669"/>
    <property type="project" value="InterPro"/>
</dbReference>
<dbReference type="SUPFAM" id="SSF54843">
    <property type="entry name" value="Ribosomal protein L22"/>
    <property type="match status" value="1"/>
</dbReference>
<comment type="caution">
    <text evidence="11">The sequence shown here is derived from an EMBL/GenBank/DDBJ whole genome shotgun (WGS) entry which is preliminary data.</text>
</comment>
<name>A0A512DKT8_9PROT</name>
<evidence type="ECO:0000256" key="5">
    <source>
        <dbReference type="ARBA" id="ARBA00023274"/>
    </source>
</evidence>
<evidence type="ECO:0000256" key="3">
    <source>
        <dbReference type="ARBA" id="ARBA00022884"/>
    </source>
</evidence>
<dbReference type="InterPro" id="IPR036394">
    <property type="entry name" value="Ribosomal_uL22_sf"/>
</dbReference>
<gene>
    <name evidence="7 11" type="primary">rplV</name>
    <name evidence="11" type="ORF">SAE02_12400</name>
</gene>
<dbReference type="Proteomes" id="UP000321523">
    <property type="component" value="Unassembled WGS sequence"/>
</dbReference>
<comment type="function">
    <text evidence="7">The globular domain of the protein is located near the polypeptide exit tunnel on the outside of the subunit, while an extended beta-hairpin is found that lines the wall of the exit tunnel in the center of the 70S ribosome.</text>
</comment>
<dbReference type="RefSeq" id="WP_044425921.1">
    <property type="nucleotide sequence ID" value="NZ_BJYZ01000003.1"/>
</dbReference>
<protein>
    <recommendedName>
        <fullName evidence="6 7">Large ribosomal subunit protein uL22</fullName>
    </recommendedName>
</protein>
<dbReference type="GO" id="GO:0019843">
    <property type="term" value="F:rRNA binding"/>
    <property type="evidence" value="ECO:0007669"/>
    <property type="project" value="UniProtKB-UniRule"/>
</dbReference>
<dbReference type="Pfam" id="PF00237">
    <property type="entry name" value="Ribosomal_L22"/>
    <property type="match status" value="1"/>
</dbReference>
<evidence type="ECO:0000256" key="2">
    <source>
        <dbReference type="ARBA" id="ARBA00022730"/>
    </source>
</evidence>
<evidence type="ECO:0000256" key="4">
    <source>
        <dbReference type="ARBA" id="ARBA00022980"/>
    </source>
</evidence>
<evidence type="ECO:0000313" key="12">
    <source>
        <dbReference type="Proteomes" id="UP000321523"/>
    </source>
</evidence>
<evidence type="ECO:0000256" key="6">
    <source>
        <dbReference type="ARBA" id="ARBA00035207"/>
    </source>
</evidence>
<comment type="similarity">
    <text evidence="1 7 8">Belongs to the universal ribosomal protein uL22 family.</text>
</comment>
<evidence type="ECO:0000256" key="1">
    <source>
        <dbReference type="ARBA" id="ARBA00009451"/>
    </source>
</evidence>
<dbReference type="InterPro" id="IPR047867">
    <property type="entry name" value="Ribosomal_uL22_bac/org-type"/>
</dbReference>
<keyword evidence="2 7" id="KW-0699">rRNA-binding</keyword>
<evidence type="ECO:0000256" key="9">
    <source>
        <dbReference type="RuleBase" id="RU004006"/>
    </source>
</evidence>
<keyword evidence="5 7" id="KW-0687">Ribonucleoprotein</keyword>
<keyword evidence="4 7" id="KW-0689">Ribosomal protein</keyword>
<evidence type="ECO:0000256" key="8">
    <source>
        <dbReference type="RuleBase" id="RU004005"/>
    </source>
</evidence>
<dbReference type="OrthoDB" id="9805969at2"/>
<dbReference type="AlphaFoldDB" id="A0A512DKT8"/>
<evidence type="ECO:0000256" key="7">
    <source>
        <dbReference type="HAMAP-Rule" id="MF_01331"/>
    </source>
</evidence>
<proteinExistence type="inferred from homology"/>
<organism evidence="11 12">
    <name type="scientific">Skermanella aerolata</name>
    <dbReference type="NCBI Taxonomy" id="393310"/>
    <lineage>
        <taxon>Bacteria</taxon>
        <taxon>Pseudomonadati</taxon>
        <taxon>Pseudomonadota</taxon>
        <taxon>Alphaproteobacteria</taxon>
        <taxon>Rhodospirillales</taxon>
        <taxon>Azospirillaceae</taxon>
        <taxon>Skermanella</taxon>
    </lineage>
</organism>